<proteinExistence type="predicted"/>
<dbReference type="AlphaFoldDB" id="A0AAV0N068"/>
<organism evidence="1 2">
    <name type="scientific">Linum tenue</name>
    <dbReference type="NCBI Taxonomy" id="586396"/>
    <lineage>
        <taxon>Eukaryota</taxon>
        <taxon>Viridiplantae</taxon>
        <taxon>Streptophyta</taxon>
        <taxon>Embryophyta</taxon>
        <taxon>Tracheophyta</taxon>
        <taxon>Spermatophyta</taxon>
        <taxon>Magnoliopsida</taxon>
        <taxon>eudicotyledons</taxon>
        <taxon>Gunneridae</taxon>
        <taxon>Pentapetalae</taxon>
        <taxon>rosids</taxon>
        <taxon>fabids</taxon>
        <taxon>Malpighiales</taxon>
        <taxon>Linaceae</taxon>
        <taxon>Linum</taxon>
    </lineage>
</organism>
<dbReference type="EMBL" id="CAMGYJ010000007">
    <property type="protein sequence ID" value="CAI0451817.1"/>
    <property type="molecule type" value="Genomic_DNA"/>
</dbReference>
<reference evidence="1" key="1">
    <citation type="submission" date="2022-08" db="EMBL/GenBank/DDBJ databases">
        <authorList>
            <person name="Gutierrez-Valencia J."/>
        </authorList>
    </citation>
    <scope>NUCLEOTIDE SEQUENCE</scope>
</reference>
<gene>
    <name evidence="1" type="ORF">LITE_LOCUS30998</name>
</gene>
<comment type="caution">
    <text evidence="1">The sequence shown here is derived from an EMBL/GenBank/DDBJ whole genome shotgun (WGS) entry which is preliminary data.</text>
</comment>
<evidence type="ECO:0000313" key="1">
    <source>
        <dbReference type="EMBL" id="CAI0451817.1"/>
    </source>
</evidence>
<keyword evidence="2" id="KW-1185">Reference proteome</keyword>
<evidence type="ECO:0000313" key="2">
    <source>
        <dbReference type="Proteomes" id="UP001154282"/>
    </source>
</evidence>
<accession>A0AAV0N068</accession>
<sequence length="77" mass="8510">MRSRNEIAWWSLVEKDKVVDGWLANDELMMGRWCDGGGLVEEMWEGDIGGEVVGGLMFEDKKTVMVSGGASFGKVEP</sequence>
<name>A0AAV0N068_9ROSI</name>
<dbReference type="Proteomes" id="UP001154282">
    <property type="component" value="Unassembled WGS sequence"/>
</dbReference>
<protein>
    <submittedName>
        <fullName evidence="1">Uncharacterized protein</fullName>
    </submittedName>
</protein>